<dbReference type="PANTHER" id="PTHR43520">
    <property type="entry name" value="ATP7, ISOFORM B"/>
    <property type="match status" value="1"/>
</dbReference>
<protein>
    <recommendedName>
        <fullName evidence="9">HMA domain-containing protein</fullName>
    </recommendedName>
</protein>
<dbReference type="GO" id="GO:0005886">
    <property type="term" value="C:plasma membrane"/>
    <property type="evidence" value="ECO:0007669"/>
    <property type="project" value="TreeGrafter"/>
</dbReference>
<keyword evidence="11" id="KW-1185">Reference proteome</keyword>
<dbReference type="Proteomes" id="UP001153714">
    <property type="component" value="Chromosome 6"/>
</dbReference>
<dbReference type="GO" id="GO:0043682">
    <property type="term" value="F:P-type divalent copper transporter activity"/>
    <property type="evidence" value="ECO:0007669"/>
    <property type="project" value="TreeGrafter"/>
</dbReference>
<evidence type="ECO:0000256" key="4">
    <source>
        <dbReference type="ARBA" id="ARBA00022842"/>
    </source>
</evidence>
<feature type="chain" id="PRO_5040233982" description="HMA domain-containing protein" evidence="8">
    <location>
        <begin position="18"/>
        <end position="247"/>
    </location>
</feature>
<feature type="domain" description="HMA" evidence="9">
    <location>
        <begin position="54"/>
        <end position="120"/>
    </location>
</feature>
<dbReference type="CDD" id="cd00371">
    <property type="entry name" value="HMA"/>
    <property type="match status" value="1"/>
</dbReference>
<evidence type="ECO:0000256" key="1">
    <source>
        <dbReference type="ARBA" id="ARBA00004127"/>
    </source>
</evidence>
<dbReference type="NCBIfam" id="TIGR00003">
    <property type="entry name" value="copper ion binding protein"/>
    <property type="match status" value="1"/>
</dbReference>
<keyword evidence="7" id="KW-1133">Transmembrane helix</keyword>
<evidence type="ECO:0000256" key="8">
    <source>
        <dbReference type="SAM" id="SignalP"/>
    </source>
</evidence>
<keyword evidence="3" id="KW-0813">Transport</keyword>
<gene>
    <name evidence="10" type="ORF">DIATSA_LOCUS11968</name>
</gene>
<dbReference type="GO" id="GO:0060003">
    <property type="term" value="P:copper ion export"/>
    <property type="evidence" value="ECO:0007669"/>
    <property type="project" value="TreeGrafter"/>
</dbReference>
<dbReference type="OrthoDB" id="432719at2759"/>
<comment type="subcellular location">
    <subcellularLocation>
        <location evidence="1">Endomembrane system</location>
        <topology evidence="1">Multi-pass membrane protein</topology>
    </subcellularLocation>
</comment>
<keyword evidence="3" id="KW-0187">Copper transport</keyword>
<dbReference type="PROSITE" id="PS50846">
    <property type="entry name" value="HMA_2"/>
    <property type="match status" value="1"/>
</dbReference>
<dbReference type="PRINTS" id="PR00942">
    <property type="entry name" value="CUATPASEI"/>
</dbReference>
<accession>A0A9N9RDN8</accession>
<evidence type="ECO:0000256" key="6">
    <source>
        <dbReference type="ARBA" id="ARBA00023008"/>
    </source>
</evidence>
<dbReference type="GO" id="GO:0006878">
    <property type="term" value="P:intracellular copper ion homeostasis"/>
    <property type="evidence" value="ECO:0007669"/>
    <property type="project" value="TreeGrafter"/>
</dbReference>
<keyword evidence="5" id="KW-1278">Translocase</keyword>
<dbReference type="AlphaFoldDB" id="A0A9N9RDN8"/>
<keyword evidence="3" id="KW-0406">Ion transport</keyword>
<keyword evidence="7" id="KW-0812">Transmembrane</keyword>
<dbReference type="GO" id="GO:0015677">
    <property type="term" value="P:copper ion import"/>
    <property type="evidence" value="ECO:0007669"/>
    <property type="project" value="TreeGrafter"/>
</dbReference>
<dbReference type="GO" id="GO:0005802">
    <property type="term" value="C:trans-Golgi network"/>
    <property type="evidence" value="ECO:0007669"/>
    <property type="project" value="TreeGrafter"/>
</dbReference>
<dbReference type="PROSITE" id="PS01047">
    <property type="entry name" value="HMA_1"/>
    <property type="match status" value="1"/>
</dbReference>
<proteinExistence type="predicted"/>
<evidence type="ECO:0000313" key="11">
    <source>
        <dbReference type="Proteomes" id="UP001153714"/>
    </source>
</evidence>
<feature type="signal peptide" evidence="8">
    <location>
        <begin position="1"/>
        <end position="17"/>
    </location>
</feature>
<dbReference type="EMBL" id="OU893337">
    <property type="protein sequence ID" value="CAG9794608.1"/>
    <property type="molecule type" value="Genomic_DNA"/>
</dbReference>
<evidence type="ECO:0000313" key="10">
    <source>
        <dbReference type="EMBL" id="CAG9794608.1"/>
    </source>
</evidence>
<feature type="transmembrane region" description="Helical" evidence="7">
    <location>
        <begin position="200"/>
        <end position="219"/>
    </location>
</feature>
<evidence type="ECO:0000256" key="2">
    <source>
        <dbReference type="ARBA" id="ARBA00022723"/>
    </source>
</evidence>
<dbReference type="FunFam" id="3.30.70.100:FF:000001">
    <property type="entry name" value="ATPase copper transporting beta"/>
    <property type="match status" value="1"/>
</dbReference>
<reference evidence="10" key="2">
    <citation type="submission" date="2022-10" db="EMBL/GenBank/DDBJ databases">
        <authorList>
            <consortium name="ENA_rothamsted_submissions"/>
            <consortium name="culmorum"/>
            <person name="King R."/>
        </authorList>
    </citation>
    <scope>NUCLEOTIDE SEQUENCE</scope>
</reference>
<organism evidence="10 11">
    <name type="scientific">Diatraea saccharalis</name>
    <name type="common">sugarcane borer</name>
    <dbReference type="NCBI Taxonomy" id="40085"/>
    <lineage>
        <taxon>Eukaryota</taxon>
        <taxon>Metazoa</taxon>
        <taxon>Ecdysozoa</taxon>
        <taxon>Arthropoda</taxon>
        <taxon>Hexapoda</taxon>
        <taxon>Insecta</taxon>
        <taxon>Pterygota</taxon>
        <taxon>Neoptera</taxon>
        <taxon>Endopterygota</taxon>
        <taxon>Lepidoptera</taxon>
        <taxon>Glossata</taxon>
        <taxon>Ditrysia</taxon>
        <taxon>Pyraloidea</taxon>
        <taxon>Crambidae</taxon>
        <taxon>Crambinae</taxon>
        <taxon>Diatraea</taxon>
    </lineage>
</organism>
<dbReference type="InterPro" id="IPR006122">
    <property type="entry name" value="HMA_Cu_ion-bd"/>
</dbReference>
<dbReference type="Gene3D" id="3.30.70.100">
    <property type="match status" value="2"/>
</dbReference>
<dbReference type="GO" id="GO:0005507">
    <property type="term" value="F:copper ion binding"/>
    <property type="evidence" value="ECO:0007669"/>
    <property type="project" value="InterPro"/>
</dbReference>
<evidence type="ECO:0000256" key="5">
    <source>
        <dbReference type="ARBA" id="ARBA00022967"/>
    </source>
</evidence>
<dbReference type="Pfam" id="PF00403">
    <property type="entry name" value="HMA"/>
    <property type="match status" value="1"/>
</dbReference>
<evidence type="ECO:0000256" key="3">
    <source>
        <dbReference type="ARBA" id="ARBA00022796"/>
    </source>
</evidence>
<sequence>MIAGVRSILIALLAAKAEVRYEPRKISAQDIADSITELGFPSQVISDCDGSGLKELQVTIKGMTCASCVNKIEKTVLKLTGVTSCAVALTTSRGKIKYNAEQIGPRTICEAISSLGFETAVLGPQNKGETHYLEHKEEIKKWRTAFLISLLFGGPCMAAMAYFMVAMSHAHHMVAVLPGLSLENLIMFLLATPVQVRTTYRLILTTLLLGDNSYFNFVLVKKIFKRFRSVVLELSVTNKQRILDAKM</sequence>
<dbReference type="InterPro" id="IPR017969">
    <property type="entry name" value="Heavy-metal-associated_CS"/>
</dbReference>
<reference evidence="10" key="1">
    <citation type="submission" date="2021-12" db="EMBL/GenBank/DDBJ databases">
        <authorList>
            <person name="King R."/>
        </authorList>
    </citation>
    <scope>NUCLEOTIDE SEQUENCE</scope>
</reference>
<dbReference type="PANTHER" id="PTHR43520:SF8">
    <property type="entry name" value="P-TYPE CU(+) TRANSPORTER"/>
    <property type="match status" value="1"/>
</dbReference>
<keyword evidence="6" id="KW-0186">Copper</keyword>
<keyword evidence="4" id="KW-0460">Magnesium</keyword>
<evidence type="ECO:0000256" key="7">
    <source>
        <dbReference type="SAM" id="Phobius"/>
    </source>
</evidence>
<name>A0A9N9RDN8_9NEOP</name>
<keyword evidence="7" id="KW-0472">Membrane</keyword>
<keyword evidence="8" id="KW-0732">Signal</keyword>
<keyword evidence="2" id="KW-0479">Metal-binding</keyword>
<evidence type="ECO:0000259" key="9">
    <source>
        <dbReference type="PROSITE" id="PS50846"/>
    </source>
</evidence>
<feature type="transmembrane region" description="Helical" evidence="7">
    <location>
        <begin position="145"/>
        <end position="166"/>
    </location>
</feature>
<dbReference type="SUPFAM" id="SSF55008">
    <property type="entry name" value="HMA, heavy metal-associated domain"/>
    <property type="match status" value="1"/>
</dbReference>
<dbReference type="InterPro" id="IPR036163">
    <property type="entry name" value="HMA_dom_sf"/>
</dbReference>
<dbReference type="InterPro" id="IPR006121">
    <property type="entry name" value="HMA_dom"/>
</dbReference>